<evidence type="ECO:0000256" key="7">
    <source>
        <dbReference type="ARBA" id="ARBA00023002"/>
    </source>
</evidence>
<comment type="cofactor">
    <cofactor evidence="1">
        <name>FAD</name>
        <dbReference type="ChEBI" id="CHEBI:57692"/>
    </cofactor>
</comment>
<protein>
    <submittedName>
        <fullName evidence="9">Spermine oxidase</fullName>
    </submittedName>
</protein>
<evidence type="ECO:0000313" key="10">
    <source>
        <dbReference type="Proteomes" id="UP000008237"/>
    </source>
</evidence>
<keyword evidence="5" id="KW-0285">Flavoprotein</keyword>
<evidence type="ECO:0000256" key="1">
    <source>
        <dbReference type="ARBA" id="ARBA00001974"/>
    </source>
</evidence>
<dbReference type="OrthoDB" id="5046242at2759"/>
<sequence length="484" mass="54564">MDQTDEYDERTKIVIVGAGIAGIAAAATLQEAGCDYIICEAQDRIGGRIFSVPVGETCIELGAQYLHGDEGDLAEYCRAKNLLSRIFGTDGEGLLLRDNGCAISSGTVLACDVNDVIHDTLHNCEQFYRHKETEYDIANNESVGNYLRKNFEKYLAECNDPAPIRKMKEEVFDFKMRYLQVDNSCDSMYELSLKLWGKYEIAGRDKYQMFKQGYISLLNTLAEDISSEKLRLNSPVKSIRWLDTLPTRTTATVLVETRQGKRILADAVIVTCSLGVLKHVHEKMFDPPLPRIMKCAIENLGFGVVNKIILRYDAPWWYSSVTGFQILPSHYRPEMPQLPEWTSYITGFDVLANHTSILVGWISGEGARAVEHVPEATIGMYVTSLLSRYMNRSIPLPVDCYTSTWFSNEYIRGGYCNITTNCEAANVSTSTLSEPIWAKVKDDSSVQVRLLGETLSKIDFFCSLLSFTILQRIPNYQYFIITDV</sequence>
<name>E2B4K9_HARSA</name>
<dbReference type="InterPro" id="IPR036188">
    <property type="entry name" value="FAD/NAD-bd_sf"/>
</dbReference>
<evidence type="ECO:0000259" key="8">
    <source>
        <dbReference type="Pfam" id="PF01593"/>
    </source>
</evidence>
<accession>E2B4K9</accession>
<gene>
    <name evidence="9" type="ORF">EAI_00293</name>
</gene>
<dbReference type="PANTHER" id="PTHR10742">
    <property type="entry name" value="FLAVIN MONOAMINE OXIDASE"/>
    <property type="match status" value="1"/>
</dbReference>
<organism evidence="10">
    <name type="scientific">Harpegnathos saltator</name>
    <name type="common">Jerdon's jumping ant</name>
    <dbReference type="NCBI Taxonomy" id="610380"/>
    <lineage>
        <taxon>Eukaryota</taxon>
        <taxon>Metazoa</taxon>
        <taxon>Ecdysozoa</taxon>
        <taxon>Arthropoda</taxon>
        <taxon>Hexapoda</taxon>
        <taxon>Insecta</taxon>
        <taxon>Pterygota</taxon>
        <taxon>Neoptera</taxon>
        <taxon>Endopterygota</taxon>
        <taxon>Hymenoptera</taxon>
        <taxon>Apocrita</taxon>
        <taxon>Aculeata</taxon>
        <taxon>Formicoidea</taxon>
        <taxon>Formicidae</taxon>
        <taxon>Ponerinae</taxon>
        <taxon>Ponerini</taxon>
        <taxon>Harpegnathos</taxon>
    </lineage>
</organism>
<dbReference type="Proteomes" id="UP000008237">
    <property type="component" value="Unassembled WGS sequence"/>
</dbReference>
<evidence type="ECO:0000256" key="6">
    <source>
        <dbReference type="ARBA" id="ARBA00022827"/>
    </source>
</evidence>
<dbReference type="Gene3D" id="3.50.50.60">
    <property type="entry name" value="FAD/NAD(P)-binding domain"/>
    <property type="match status" value="1"/>
</dbReference>
<dbReference type="GO" id="GO:0046592">
    <property type="term" value="F:polyamine oxidase activity"/>
    <property type="evidence" value="ECO:0007669"/>
    <property type="project" value="TreeGrafter"/>
</dbReference>
<evidence type="ECO:0000256" key="3">
    <source>
        <dbReference type="ARBA" id="ARBA00005995"/>
    </source>
</evidence>
<dbReference type="PANTHER" id="PTHR10742:SF405">
    <property type="entry name" value="PEROXISOMAL N(1)-ACETYL-SPERMINE_SPERMIDINE OXIDASE"/>
    <property type="match status" value="1"/>
</dbReference>
<dbReference type="OMA" id="ATHENYY"/>
<evidence type="ECO:0000256" key="5">
    <source>
        <dbReference type="ARBA" id="ARBA00022630"/>
    </source>
</evidence>
<dbReference type="Pfam" id="PF01593">
    <property type="entry name" value="Amino_oxidase"/>
    <property type="match status" value="1"/>
</dbReference>
<comment type="subcellular location">
    <subcellularLocation>
        <location evidence="2">Cytoplasm</location>
    </subcellularLocation>
</comment>
<proteinExistence type="inferred from homology"/>
<dbReference type="STRING" id="610380.E2B4K9"/>
<evidence type="ECO:0000256" key="2">
    <source>
        <dbReference type="ARBA" id="ARBA00004496"/>
    </source>
</evidence>
<reference evidence="9 10" key="1">
    <citation type="journal article" date="2010" name="Science">
        <title>Genomic comparison of the ants Camponotus floridanus and Harpegnathos saltator.</title>
        <authorList>
            <person name="Bonasio R."/>
            <person name="Zhang G."/>
            <person name="Ye C."/>
            <person name="Mutti N.S."/>
            <person name="Fang X."/>
            <person name="Qin N."/>
            <person name="Donahue G."/>
            <person name="Yang P."/>
            <person name="Li Q."/>
            <person name="Li C."/>
            <person name="Zhang P."/>
            <person name="Huang Z."/>
            <person name="Berger S.L."/>
            <person name="Reinberg D."/>
            <person name="Wang J."/>
            <person name="Liebig J."/>
        </authorList>
    </citation>
    <scope>NUCLEOTIDE SEQUENCE [LARGE SCALE GENOMIC DNA]</scope>
    <source>
        <strain evidence="9 10">R22 G/1</strain>
    </source>
</reference>
<keyword evidence="6" id="KW-0274">FAD</keyword>
<dbReference type="InterPro" id="IPR050281">
    <property type="entry name" value="Flavin_monoamine_oxidase"/>
</dbReference>
<keyword evidence="10" id="KW-1185">Reference proteome</keyword>
<evidence type="ECO:0000313" key="9">
    <source>
        <dbReference type="EMBL" id="EFN89362.1"/>
    </source>
</evidence>
<dbReference type="EMBL" id="GL445574">
    <property type="protein sequence ID" value="EFN89362.1"/>
    <property type="molecule type" value="Genomic_DNA"/>
</dbReference>
<comment type="similarity">
    <text evidence="3">Belongs to the flavin monoamine oxidase family.</text>
</comment>
<dbReference type="InParanoid" id="E2B4K9"/>
<dbReference type="AlphaFoldDB" id="E2B4K9"/>
<evidence type="ECO:0000256" key="4">
    <source>
        <dbReference type="ARBA" id="ARBA00022490"/>
    </source>
</evidence>
<dbReference type="Gene3D" id="3.90.660.10">
    <property type="match status" value="1"/>
</dbReference>
<dbReference type="GO" id="GO:0005737">
    <property type="term" value="C:cytoplasm"/>
    <property type="evidence" value="ECO:0007669"/>
    <property type="project" value="UniProtKB-SubCell"/>
</dbReference>
<feature type="domain" description="Amine oxidase" evidence="8">
    <location>
        <begin position="20"/>
        <end position="419"/>
    </location>
</feature>
<dbReference type="SUPFAM" id="SSF51905">
    <property type="entry name" value="FAD/NAD(P)-binding domain"/>
    <property type="match status" value="1"/>
</dbReference>
<keyword evidence="4" id="KW-0963">Cytoplasm</keyword>
<dbReference type="InterPro" id="IPR002937">
    <property type="entry name" value="Amino_oxidase"/>
</dbReference>
<keyword evidence="7" id="KW-0560">Oxidoreductase</keyword>
<dbReference type="SUPFAM" id="SSF54373">
    <property type="entry name" value="FAD-linked reductases, C-terminal domain"/>
    <property type="match status" value="1"/>
</dbReference>